<comment type="caution">
    <text evidence="5">The sequence shown here is derived from an EMBL/GenBank/DDBJ whole genome shotgun (WGS) entry which is preliminary data.</text>
</comment>
<keyword evidence="5" id="KW-0456">Lyase</keyword>
<evidence type="ECO:0000256" key="2">
    <source>
        <dbReference type="ARBA" id="ARBA00022723"/>
    </source>
</evidence>
<proteinExistence type="predicted"/>
<name>A0A645FEA9_9ZZZZ</name>
<dbReference type="InterPro" id="IPR056179">
    <property type="entry name" value="DHQS_C"/>
</dbReference>
<keyword evidence="3" id="KW-0520">NAD</keyword>
<dbReference type="Gene3D" id="1.20.1090.10">
    <property type="entry name" value="Dehydroquinate synthase-like - alpha domain"/>
    <property type="match status" value="1"/>
</dbReference>
<protein>
    <submittedName>
        <fullName evidence="5">3-dehydroquinate synthase</fullName>
        <ecNumber evidence="5">4.2.3.4</ecNumber>
    </submittedName>
</protein>
<dbReference type="SUPFAM" id="SSF56796">
    <property type="entry name" value="Dehydroquinate synthase-like"/>
    <property type="match status" value="1"/>
</dbReference>
<dbReference type="PANTHER" id="PTHR43622:SF1">
    <property type="entry name" value="3-DEHYDROQUINATE SYNTHASE"/>
    <property type="match status" value="1"/>
</dbReference>
<evidence type="ECO:0000256" key="1">
    <source>
        <dbReference type="ARBA" id="ARBA00001941"/>
    </source>
</evidence>
<accession>A0A645FEA9</accession>
<gene>
    <name evidence="5" type="primary">aroB_35</name>
    <name evidence="5" type="ORF">SDC9_158020</name>
</gene>
<dbReference type="AlphaFoldDB" id="A0A645FEA9"/>
<dbReference type="GO" id="GO:0046872">
    <property type="term" value="F:metal ion binding"/>
    <property type="evidence" value="ECO:0007669"/>
    <property type="project" value="UniProtKB-KW"/>
</dbReference>
<evidence type="ECO:0000259" key="4">
    <source>
        <dbReference type="Pfam" id="PF24621"/>
    </source>
</evidence>
<evidence type="ECO:0000256" key="3">
    <source>
        <dbReference type="ARBA" id="ARBA00023027"/>
    </source>
</evidence>
<sequence>MLYIIGKSLKIKHEVVSVDFKDKDYRNILNFGHTIGHGIEIVSNHGIAHGYAVALGMLVELKLSQYKLNFKKEDYDYIYYLMNSIGFPTKYKVDNMDLFMYAIKHDKKTENNQIKFSLVEEIGISKTGVVIDEGLIEKAMEESIERRYL</sequence>
<dbReference type="EC" id="4.2.3.4" evidence="5"/>
<feature type="domain" description="3-dehydroquinate synthase C-terminal" evidence="4">
    <location>
        <begin position="3"/>
        <end position="109"/>
    </location>
</feature>
<dbReference type="Pfam" id="PF24621">
    <property type="entry name" value="DHQS_C"/>
    <property type="match status" value="1"/>
</dbReference>
<dbReference type="GO" id="GO:0003856">
    <property type="term" value="F:3-dehydroquinate synthase activity"/>
    <property type="evidence" value="ECO:0007669"/>
    <property type="project" value="UniProtKB-EC"/>
</dbReference>
<evidence type="ECO:0000313" key="5">
    <source>
        <dbReference type="EMBL" id="MPN10723.1"/>
    </source>
</evidence>
<comment type="cofactor">
    <cofactor evidence="1">
        <name>Co(2+)</name>
        <dbReference type="ChEBI" id="CHEBI:48828"/>
    </cofactor>
</comment>
<dbReference type="PANTHER" id="PTHR43622">
    <property type="entry name" value="3-DEHYDROQUINATE SYNTHASE"/>
    <property type="match status" value="1"/>
</dbReference>
<reference evidence="5" key="1">
    <citation type="submission" date="2019-08" db="EMBL/GenBank/DDBJ databases">
        <authorList>
            <person name="Kucharzyk K."/>
            <person name="Murdoch R.W."/>
            <person name="Higgins S."/>
            <person name="Loffler F."/>
        </authorList>
    </citation>
    <scope>NUCLEOTIDE SEQUENCE</scope>
</reference>
<organism evidence="5">
    <name type="scientific">bioreactor metagenome</name>
    <dbReference type="NCBI Taxonomy" id="1076179"/>
    <lineage>
        <taxon>unclassified sequences</taxon>
        <taxon>metagenomes</taxon>
        <taxon>ecological metagenomes</taxon>
    </lineage>
</organism>
<dbReference type="EMBL" id="VSSQ01056889">
    <property type="protein sequence ID" value="MPN10723.1"/>
    <property type="molecule type" value="Genomic_DNA"/>
</dbReference>
<dbReference type="InterPro" id="IPR050071">
    <property type="entry name" value="Dehydroquinate_synthase"/>
</dbReference>
<keyword evidence="2" id="KW-0479">Metal-binding</keyword>